<dbReference type="Proteomes" id="UP001527099">
    <property type="component" value="Unassembled WGS sequence"/>
</dbReference>
<dbReference type="RefSeq" id="WP_268616929.1">
    <property type="nucleotide sequence ID" value="NZ_JAMDMX010000079.1"/>
</dbReference>
<accession>A0ABT4GHM2</accession>
<feature type="transmembrane region" description="Helical" evidence="4">
    <location>
        <begin position="260"/>
        <end position="289"/>
    </location>
</feature>
<dbReference type="Gene3D" id="1.10.10.60">
    <property type="entry name" value="Homeodomain-like"/>
    <property type="match status" value="2"/>
</dbReference>
<evidence type="ECO:0000313" key="7">
    <source>
        <dbReference type="Proteomes" id="UP001527099"/>
    </source>
</evidence>
<gene>
    <name evidence="6" type="ORF">M5X19_22745</name>
</gene>
<keyword evidence="4" id="KW-1133">Transmembrane helix</keyword>
<evidence type="ECO:0000256" key="1">
    <source>
        <dbReference type="ARBA" id="ARBA00023015"/>
    </source>
</evidence>
<protein>
    <submittedName>
        <fullName evidence="6">AraC family transcriptional regulator</fullName>
    </submittedName>
</protein>
<evidence type="ECO:0000256" key="2">
    <source>
        <dbReference type="ARBA" id="ARBA00023125"/>
    </source>
</evidence>
<reference evidence="6 7" key="1">
    <citation type="submission" date="2022-05" db="EMBL/GenBank/DDBJ databases">
        <title>Genome Sequencing of Bee-Associated Microbes.</title>
        <authorList>
            <person name="Dunlap C."/>
        </authorList>
    </citation>
    <scope>NUCLEOTIDE SEQUENCE [LARGE SCALE GENOMIC DNA]</scope>
    <source>
        <strain evidence="6 7">NRRL B-14421</strain>
    </source>
</reference>
<dbReference type="PRINTS" id="PR00032">
    <property type="entry name" value="HTHARAC"/>
</dbReference>
<evidence type="ECO:0000259" key="5">
    <source>
        <dbReference type="PROSITE" id="PS01124"/>
    </source>
</evidence>
<evidence type="ECO:0000256" key="3">
    <source>
        <dbReference type="ARBA" id="ARBA00023163"/>
    </source>
</evidence>
<dbReference type="InterPro" id="IPR009057">
    <property type="entry name" value="Homeodomain-like_sf"/>
</dbReference>
<dbReference type="EMBL" id="JAMDMX010000079">
    <property type="protein sequence ID" value="MCY9695700.1"/>
    <property type="molecule type" value="Genomic_DNA"/>
</dbReference>
<dbReference type="InterPro" id="IPR018062">
    <property type="entry name" value="HTH_AraC-typ_CS"/>
</dbReference>
<comment type="caution">
    <text evidence="6">The sequence shown here is derived from an EMBL/GenBank/DDBJ whole genome shotgun (WGS) entry which is preliminary data.</text>
</comment>
<evidence type="ECO:0000313" key="6">
    <source>
        <dbReference type="EMBL" id="MCY9695700.1"/>
    </source>
</evidence>
<proteinExistence type="predicted"/>
<dbReference type="SUPFAM" id="SSF46689">
    <property type="entry name" value="Homeodomain-like"/>
    <property type="match status" value="1"/>
</dbReference>
<dbReference type="InterPro" id="IPR020449">
    <property type="entry name" value="Tscrpt_reg_AraC-type_HTH"/>
</dbReference>
<name>A0ABT4GHM2_9BACL</name>
<dbReference type="PROSITE" id="PS00041">
    <property type="entry name" value="HTH_ARAC_FAMILY_1"/>
    <property type="match status" value="1"/>
</dbReference>
<feature type="domain" description="HTH araC/xylS-type" evidence="5">
    <location>
        <begin position="645"/>
        <end position="744"/>
    </location>
</feature>
<dbReference type="PANTHER" id="PTHR43280:SF28">
    <property type="entry name" value="HTH-TYPE TRANSCRIPTIONAL ACTIVATOR RHAS"/>
    <property type="match status" value="1"/>
</dbReference>
<keyword evidence="4" id="KW-0812">Transmembrane</keyword>
<dbReference type="Pfam" id="PF12833">
    <property type="entry name" value="HTH_18"/>
    <property type="match status" value="1"/>
</dbReference>
<organism evidence="6 7">
    <name type="scientific">Paenibacillus alginolyticus</name>
    <dbReference type="NCBI Taxonomy" id="59839"/>
    <lineage>
        <taxon>Bacteria</taxon>
        <taxon>Bacillati</taxon>
        <taxon>Bacillota</taxon>
        <taxon>Bacilli</taxon>
        <taxon>Bacillales</taxon>
        <taxon>Paenibacillaceae</taxon>
        <taxon>Paenibacillus</taxon>
    </lineage>
</organism>
<keyword evidence="2" id="KW-0238">DNA-binding</keyword>
<dbReference type="SMART" id="SM00342">
    <property type="entry name" value="HTH_ARAC"/>
    <property type="match status" value="1"/>
</dbReference>
<dbReference type="PROSITE" id="PS01124">
    <property type="entry name" value="HTH_ARAC_FAMILY_2"/>
    <property type="match status" value="1"/>
</dbReference>
<keyword evidence="3" id="KW-0804">Transcription</keyword>
<dbReference type="PANTHER" id="PTHR43280">
    <property type="entry name" value="ARAC-FAMILY TRANSCRIPTIONAL REGULATOR"/>
    <property type="match status" value="1"/>
</dbReference>
<feature type="transmembrane region" description="Helical" evidence="4">
    <location>
        <begin position="6"/>
        <end position="30"/>
    </location>
</feature>
<sequence length="745" mass="87094">MNKPWFYRLLFSYLPVFFMITSVLIVLIILSISQLSKKEAENANKTYALHIMQSVDYALKTIDEYVIKELQTNTRIDQFFDNKFEGNPYYSAYEVTELIRGMMNYNKFIDSVYFYRVSDQMVISPNTMITADRFGDKGFIEEMRKNPSQYQLTNQRIFKEFAEMDQRKVVISLVRKIPLLSGQKGIVVVNISMDSIARMVGDMSNSKISFIEVYDPEGKQLMASGNADGAVGSRKRGSELTRIHSTYTNWEYRSGLNDDYLFTFTSVFSYVWIGLGLVMVVLGGVWMTYVTYRNYRPIKLIMSRIHAYSELKSMGVEGKKQDEFQYIDRAIGNLMELSSRYEKQHEEDIVFRRRHFFKEWLEGSRAVDYEDWKAEMNRLQLPSDYGQLAAAVIEMDKYMEVCRMFSPKDQELLKFVLSRVVYETAEPLGLTVWAEWTATHRLSVVIFANENVKNSEKLAANLCENIRAWVEQHLHFRITLGVGHVVGQVQELVHSYEAAVHVLRFKSTLGTNRVLYHWESEASAEKEMYKHLPMVKSLAQSFRLGDKEWKPAMEQLFTELKVGLFSYDEICNLMNYLVYHLHREMMELSVELQELWQIALPQLNDAIEQFDTIEELYASWFHMLEEVSQRMAAIREDRSTHAVMTQVRSYVETHYADPELSLIWLSEQFQLHASHVSRAFKEEFGEKFVDYLVKIRMEHAKKLLQSSRDSVQDIGSMVGYTHAISFIRAFKKYTGVTPGDYRKQE</sequence>
<evidence type="ECO:0000256" key="4">
    <source>
        <dbReference type="SAM" id="Phobius"/>
    </source>
</evidence>
<keyword evidence="1" id="KW-0805">Transcription regulation</keyword>
<dbReference type="InterPro" id="IPR018060">
    <property type="entry name" value="HTH_AraC"/>
</dbReference>
<keyword evidence="7" id="KW-1185">Reference proteome</keyword>
<keyword evidence="4" id="KW-0472">Membrane</keyword>